<dbReference type="AlphaFoldDB" id="A0A0A1XED3"/>
<dbReference type="OrthoDB" id="6582325at2759"/>
<reference evidence="10" key="1">
    <citation type="submission" date="2014-11" db="EMBL/GenBank/DDBJ databases">
        <authorList>
            <person name="Geib S."/>
        </authorList>
    </citation>
    <scope>NUCLEOTIDE SEQUENCE</scope>
</reference>
<evidence type="ECO:0000256" key="5">
    <source>
        <dbReference type="ARBA" id="ARBA00022989"/>
    </source>
</evidence>
<feature type="chain" id="PRO_5001983226" evidence="9">
    <location>
        <begin position="20"/>
        <end position="161"/>
    </location>
</feature>
<dbReference type="RefSeq" id="XP_011187486.1">
    <property type="nucleotide sequence ID" value="XM_011189184.3"/>
</dbReference>
<dbReference type="CTD" id="57248"/>
<comment type="subcellular location">
    <subcellularLocation>
        <location evidence="1">Membrane</location>
        <topology evidence="1">Lipid-anchor</topology>
        <topology evidence="1">GPI-anchor</topology>
    </subcellularLocation>
</comment>
<keyword evidence="4 9" id="KW-0732">Signal</keyword>
<organism evidence="10">
    <name type="scientific">Zeugodacus cucurbitae</name>
    <name type="common">Melon fruit fly</name>
    <name type="synonym">Bactrocera cucurbitae</name>
    <dbReference type="NCBI Taxonomy" id="28588"/>
    <lineage>
        <taxon>Eukaryota</taxon>
        <taxon>Metazoa</taxon>
        <taxon>Ecdysozoa</taxon>
        <taxon>Arthropoda</taxon>
        <taxon>Hexapoda</taxon>
        <taxon>Insecta</taxon>
        <taxon>Pterygota</taxon>
        <taxon>Neoptera</taxon>
        <taxon>Endopterygota</taxon>
        <taxon>Diptera</taxon>
        <taxon>Brachycera</taxon>
        <taxon>Muscomorpha</taxon>
        <taxon>Tephritoidea</taxon>
        <taxon>Tephritidae</taxon>
        <taxon>Zeugodacus</taxon>
        <taxon>Zeugodacus</taxon>
    </lineage>
</organism>
<keyword evidence="7" id="KW-0325">Glycoprotein</keyword>
<evidence type="ECO:0000256" key="6">
    <source>
        <dbReference type="ARBA" id="ARBA00023136"/>
    </source>
</evidence>
<evidence type="ECO:0000256" key="9">
    <source>
        <dbReference type="SAM" id="SignalP"/>
    </source>
</evidence>
<evidence type="ECO:0000256" key="2">
    <source>
        <dbReference type="ARBA" id="ARBA00022622"/>
    </source>
</evidence>
<dbReference type="InterPro" id="IPR050975">
    <property type="entry name" value="Sleep_regulator"/>
</dbReference>
<protein>
    <submittedName>
        <fullName evidence="10">Lymphocyte antigen 6I</fullName>
    </submittedName>
</protein>
<sequence length="161" mass="18091">MKPILIIVLISAFISTAFGIDCYDCESLSDPRCNQFFESKGVRQTDCDDADMPAYLHKYERRIPATGCLTKVHEGLDGRRFYIRRSCYFGDPENIDEACDTPDPYVPWANLISCTVCTEDLCNENMPLNGGHHTTSAWPEFALIGLTLAAMTLHCAHTLFK</sequence>
<reference evidence="10" key="2">
    <citation type="journal article" date="2015" name="Gigascience">
        <title>Reconstructing a comprehensive transcriptome assembly of a white-pupal translocated strain of the pest fruit fly Bactrocera cucurbitae.</title>
        <authorList>
            <person name="Sim S.B."/>
            <person name="Calla B."/>
            <person name="Hall B."/>
            <person name="DeRego T."/>
            <person name="Geib S.M."/>
        </authorList>
    </citation>
    <scope>NUCLEOTIDE SEQUENCE</scope>
</reference>
<name>A0A0A1XED3_ZEUCU</name>
<accession>A0A0A1XED3</accession>
<evidence type="ECO:0000256" key="3">
    <source>
        <dbReference type="ARBA" id="ARBA00022692"/>
    </source>
</evidence>
<dbReference type="PANTHER" id="PTHR33562:SF18">
    <property type="entry name" value="BOUDIN-RELATED"/>
    <property type="match status" value="1"/>
</dbReference>
<gene>
    <name evidence="10" type="primary">Ly6i</name>
    <name evidence="10" type="ORF">g.4039</name>
</gene>
<proteinExistence type="predicted"/>
<evidence type="ECO:0000256" key="8">
    <source>
        <dbReference type="ARBA" id="ARBA00023288"/>
    </source>
</evidence>
<evidence type="ECO:0000256" key="1">
    <source>
        <dbReference type="ARBA" id="ARBA00004589"/>
    </source>
</evidence>
<dbReference type="GO" id="GO:0030431">
    <property type="term" value="P:sleep"/>
    <property type="evidence" value="ECO:0007669"/>
    <property type="project" value="InterPro"/>
</dbReference>
<dbReference type="PANTHER" id="PTHR33562">
    <property type="entry name" value="ATILLA, ISOFORM B-RELATED-RELATED"/>
    <property type="match status" value="1"/>
</dbReference>
<evidence type="ECO:0000313" key="10">
    <source>
        <dbReference type="EMBL" id="JAD08843.1"/>
    </source>
</evidence>
<dbReference type="GO" id="GO:0098552">
    <property type="term" value="C:side of membrane"/>
    <property type="evidence" value="ECO:0007669"/>
    <property type="project" value="UniProtKB-KW"/>
</dbReference>
<dbReference type="Pfam" id="PF17064">
    <property type="entry name" value="QVR"/>
    <property type="match status" value="1"/>
</dbReference>
<evidence type="ECO:0000256" key="4">
    <source>
        <dbReference type="ARBA" id="ARBA00022729"/>
    </source>
</evidence>
<keyword evidence="3" id="KW-0812">Transmembrane</keyword>
<dbReference type="EMBL" id="GBXI01005449">
    <property type="protein sequence ID" value="JAD08843.1"/>
    <property type="molecule type" value="Transcribed_RNA"/>
</dbReference>
<keyword evidence="2" id="KW-0336">GPI-anchor</keyword>
<keyword evidence="8" id="KW-0449">Lipoprotein</keyword>
<feature type="signal peptide" evidence="9">
    <location>
        <begin position="1"/>
        <end position="19"/>
    </location>
</feature>
<keyword evidence="6" id="KW-0472">Membrane</keyword>
<evidence type="ECO:0000256" key="7">
    <source>
        <dbReference type="ARBA" id="ARBA00023180"/>
    </source>
</evidence>
<keyword evidence="5" id="KW-1133">Transmembrane helix</keyword>
<dbReference type="GeneID" id="105215335"/>
<dbReference type="InterPro" id="IPR031424">
    <property type="entry name" value="QVR-like"/>
</dbReference>
<dbReference type="GO" id="GO:0032222">
    <property type="term" value="P:regulation of synaptic transmission, cholinergic"/>
    <property type="evidence" value="ECO:0007669"/>
    <property type="project" value="InterPro"/>
</dbReference>